<dbReference type="GO" id="GO:0005576">
    <property type="term" value="C:extracellular region"/>
    <property type="evidence" value="ECO:0007669"/>
    <property type="project" value="UniProtKB-SubCell"/>
</dbReference>
<dbReference type="AlphaFoldDB" id="A0A1V9ZW46"/>
<evidence type="ECO:0000256" key="3">
    <source>
        <dbReference type="ARBA" id="ARBA00022525"/>
    </source>
</evidence>
<organism evidence="5 6">
    <name type="scientific">Thraustotheca clavata</name>
    <dbReference type="NCBI Taxonomy" id="74557"/>
    <lineage>
        <taxon>Eukaryota</taxon>
        <taxon>Sar</taxon>
        <taxon>Stramenopiles</taxon>
        <taxon>Oomycota</taxon>
        <taxon>Saprolegniomycetes</taxon>
        <taxon>Saprolegniales</taxon>
        <taxon>Achlyaceae</taxon>
        <taxon>Thraustotheca</taxon>
    </lineage>
</organism>
<accession>A0A1V9ZW46</accession>
<comment type="caution">
    <text evidence="5">The sequence shown here is derived from an EMBL/GenBank/DDBJ whole genome shotgun (WGS) entry which is preliminary data.</text>
</comment>
<dbReference type="OrthoDB" id="165447at2759"/>
<gene>
    <name evidence="5" type="ORF">THRCLA_21470</name>
</gene>
<keyword evidence="6" id="KW-1185">Reference proteome</keyword>
<dbReference type="GO" id="GO:0043657">
    <property type="term" value="C:host cell"/>
    <property type="evidence" value="ECO:0007669"/>
    <property type="project" value="UniProtKB-SubCell"/>
</dbReference>
<keyword evidence="3" id="KW-0964">Secreted</keyword>
<dbReference type="PANTHER" id="PTHR33129">
    <property type="entry name" value="PROTEIN KINASE DOMAIN-CONTAINING PROTEIN-RELATED"/>
    <property type="match status" value="1"/>
</dbReference>
<protein>
    <submittedName>
        <fullName evidence="5">Crinkler (CRN) family protein</fullName>
    </submittedName>
</protein>
<evidence type="ECO:0000313" key="6">
    <source>
        <dbReference type="Proteomes" id="UP000243217"/>
    </source>
</evidence>
<dbReference type="Gene3D" id="3.40.50.300">
    <property type="entry name" value="P-loop containing nucleotide triphosphate hydrolases"/>
    <property type="match status" value="1"/>
</dbReference>
<name>A0A1V9ZW46_9STRA</name>
<reference evidence="5 6" key="1">
    <citation type="journal article" date="2014" name="Genome Biol. Evol.">
        <title>The secreted proteins of Achlya hypogyna and Thraustotheca clavata identify the ancestral oomycete secretome and reveal gene acquisitions by horizontal gene transfer.</title>
        <authorList>
            <person name="Misner I."/>
            <person name="Blouin N."/>
            <person name="Leonard G."/>
            <person name="Richards T.A."/>
            <person name="Lane C.E."/>
        </authorList>
    </citation>
    <scope>NUCLEOTIDE SEQUENCE [LARGE SCALE GENOMIC DNA]</scope>
    <source>
        <strain evidence="5 6">ATCC 34112</strain>
    </source>
</reference>
<evidence type="ECO:0000259" key="4">
    <source>
        <dbReference type="Pfam" id="PF20147"/>
    </source>
</evidence>
<dbReference type="InterPro" id="IPR052980">
    <property type="entry name" value="Crinkler_effector"/>
</dbReference>
<dbReference type="Proteomes" id="UP000243217">
    <property type="component" value="Unassembled WGS sequence"/>
</dbReference>
<dbReference type="SUPFAM" id="SSF52540">
    <property type="entry name" value="P-loop containing nucleoside triphosphate hydrolases"/>
    <property type="match status" value="1"/>
</dbReference>
<dbReference type="Pfam" id="PF20147">
    <property type="entry name" value="Crinkler"/>
    <property type="match status" value="1"/>
</dbReference>
<dbReference type="InterPro" id="IPR045379">
    <property type="entry name" value="Crinkler_N"/>
</dbReference>
<proteinExistence type="predicted"/>
<dbReference type="InterPro" id="IPR027417">
    <property type="entry name" value="P-loop_NTPase"/>
</dbReference>
<feature type="domain" description="Crinkler effector protein N-terminal" evidence="4">
    <location>
        <begin position="2"/>
        <end position="108"/>
    </location>
</feature>
<dbReference type="EMBL" id="JNBS01001176">
    <property type="protein sequence ID" value="OQS02235.1"/>
    <property type="molecule type" value="Genomic_DNA"/>
</dbReference>
<evidence type="ECO:0000313" key="5">
    <source>
        <dbReference type="EMBL" id="OQS02235.1"/>
    </source>
</evidence>
<sequence length="632" mass="72433">MINLYCFVVGNNQEEFRIKIAGEECVEDLKEKIIAHLGYDGPTSTLKLYSAKKGNQWVSSKDSVLVELKKSNIESYVAESFTLMEAPDPLSDYIESNTLSNRQINVFVIIQNKRMRVDDVPEITKLESLPQIQVEEKYVMLPATFLALCGYDALDALDDLMLYRREQMNDLWSFLEDNVVAKNAKGFIVGPPGTGKSVTTLSFVASLDHNEWNVVWIHLSTCVDTCLVMGTNEYWEIDNLLNFKLPRVDGKKLLICLDGYKATTQHQELFKRILTKLDKKNERLIVCSSMATLGKRNQQDDDKFKIQVFYMHSWTKEDYIAAVADQTFYENIELNLDATSTSEVNEDDIFVGKEEDKKMYALDLKYYYAGGSCRFMFQYPTKKVKHLLKLGLKCAKNKSKLVAYCGGEFHIDAINRLFGMQPNGDDTDNYRFPVSSYATSLFAEECSEKTIAKLVSCLNMSKNPSVDGHLFEWLFFASVPKRAVNLSGGQTIETLPKASVLTFDPKKRFKVLHDGKIKGDCYWLQPNAWNQGGYDALYFNTEDGKVIFVQVTRSNRHDFKLRFFAEVLFKLKQAKMVITNVIIYFVVKPTKYLNFQLTCIEDRGVLQEYDPSWTNLEENEVRVRAFEDAPSL</sequence>
<evidence type="ECO:0000256" key="1">
    <source>
        <dbReference type="ARBA" id="ARBA00004340"/>
    </source>
</evidence>
<comment type="subcellular location">
    <subcellularLocation>
        <location evidence="1">Host cell</location>
    </subcellularLocation>
    <subcellularLocation>
        <location evidence="2">Secreted</location>
    </subcellularLocation>
</comment>
<evidence type="ECO:0000256" key="2">
    <source>
        <dbReference type="ARBA" id="ARBA00004613"/>
    </source>
</evidence>